<feature type="binding site" evidence="3">
    <location>
        <begin position="324"/>
        <end position="328"/>
    </location>
    <ligand>
        <name>FAD</name>
        <dbReference type="ChEBI" id="CHEBI:57692"/>
    </ligand>
</feature>
<dbReference type="InterPro" id="IPR001308">
    <property type="entry name" value="ETF_a/FixB"/>
</dbReference>
<reference evidence="5 6" key="1">
    <citation type="submission" date="2017-10" db="EMBL/GenBank/DDBJ databases">
        <title>Reclassification of Eubacterium combesii and discrepancies in the nomenclature of botulinum neurotoxin producing clostridia. Request for an Opinion.</title>
        <authorList>
            <person name="Dobritsa A.P."/>
            <person name="Kutumbaka K.K."/>
            <person name="Samadpour M."/>
        </authorList>
    </citation>
    <scope>NUCLEOTIDE SEQUENCE [LARGE SCALE GENOMIC DNA]</scope>
    <source>
        <strain evidence="5 6">DSM 20696</strain>
    </source>
</reference>
<dbReference type="PANTHER" id="PTHR43153">
    <property type="entry name" value="ELECTRON TRANSFER FLAVOPROTEIN ALPHA"/>
    <property type="match status" value="1"/>
</dbReference>
<dbReference type="Gene3D" id="3.30.70.20">
    <property type="match status" value="1"/>
</dbReference>
<dbReference type="EMBL" id="PEIK01000001">
    <property type="protein sequence ID" value="PIH06028.1"/>
    <property type="molecule type" value="Genomic_DNA"/>
</dbReference>
<dbReference type="GO" id="GO:0050660">
    <property type="term" value="F:flavin adenine dinucleotide binding"/>
    <property type="evidence" value="ECO:0007669"/>
    <property type="project" value="InterPro"/>
</dbReference>
<feature type="binding site" evidence="3">
    <location>
        <position position="362"/>
    </location>
    <ligand>
        <name>FAD</name>
        <dbReference type="ChEBI" id="CHEBI:57692"/>
    </ligand>
</feature>
<dbReference type="InterPro" id="IPR014731">
    <property type="entry name" value="ETF_asu_C"/>
</dbReference>
<dbReference type="InterPro" id="IPR014730">
    <property type="entry name" value="ETF_a/b_N"/>
</dbReference>
<gene>
    <name evidence="5" type="ORF">CS538_01525</name>
</gene>
<keyword evidence="3" id="KW-0274">FAD</keyword>
<dbReference type="SUPFAM" id="SSF52402">
    <property type="entry name" value="Adenine nucleotide alpha hydrolases-like"/>
    <property type="match status" value="1"/>
</dbReference>
<evidence type="ECO:0000259" key="4">
    <source>
        <dbReference type="SMART" id="SM00893"/>
    </source>
</evidence>
<feature type="domain" description="Electron transfer flavoprotein alpha/beta-subunit N-terminal" evidence="4">
    <location>
        <begin position="74"/>
        <end position="260"/>
    </location>
</feature>
<evidence type="ECO:0000256" key="3">
    <source>
        <dbReference type="PIRSR" id="PIRSR000089-1"/>
    </source>
</evidence>
<dbReference type="GO" id="GO:0033539">
    <property type="term" value="P:fatty acid beta-oxidation using acyl-CoA dehydrogenase"/>
    <property type="evidence" value="ECO:0007669"/>
    <property type="project" value="TreeGrafter"/>
</dbReference>
<evidence type="ECO:0000313" key="5">
    <source>
        <dbReference type="EMBL" id="PIH06028.1"/>
    </source>
</evidence>
<feature type="binding site" evidence="3">
    <location>
        <position position="285"/>
    </location>
    <ligand>
        <name>FAD</name>
        <dbReference type="ChEBI" id="CHEBI:57692"/>
    </ligand>
</feature>
<comment type="cofactor">
    <cofactor evidence="3">
        <name>FAD</name>
        <dbReference type="ChEBI" id="CHEBI:57692"/>
    </cofactor>
    <text evidence="3">Binds 1 FAD per dimer.</text>
</comment>
<comment type="similarity">
    <text evidence="1">Belongs to the ETF alpha-subunit/FixB family.</text>
</comment>
<dbReference type="AlphaFoldDB" id="A0A2G7HLP0"/>
<comment type="caution">
    <text evidence="5">The sequence shown here is derived from an EMBL/GenBank/DDBJ whole genome shotgun (WGS) entry which is preliminary data.</text>
</comment>
<dbReference type="SMART" id="SM00893">
    <property type="entry name" value="ETF"/>
    <property type="match status" value="1"/>
</dbReference>
<dbReference type="RefSeq" id="WP_021134038.1">
    <property type="nucleotide sequence ID" value="NZ_PEIK01000001.1"/>
</dbReference>
<dbReference type="SUPFAM" id="SSF54862">
    <property type="entry name" value="4Fe-4S ferredoxins"/>
    <property type="match status" value="1"/>
</dbReference>
<dbReference type="InterPro" id="IPR014729">
    <property type="entry name" value="Rossmann-like_a/b/a_fold"/>
</dbReference>
<keyword evidence="2" id="KW-0285">Flavoprotein</keyword>
<keyword evidence="6" id="KW-1185">Reference proteome</keyword>
<organism evidence="5 6">
    <name type="scientific">Clostridium combesii</name>
    <dbReference type="NCBI Taxonomy" id="39481"/>
    <lineage>
        <taxon>Bacteria</taxon>
        <taxon>Bacillati</taxon>
        <taxon>Bacillota</taxon>
        <taxon>Clostridia</taxon>
        <taxon>Eubacteriales</taxon>
        <taxon>Clostridiaceae</taxon>
        <taxon>Clostridium</taxon>
    </lineage>
</organism>
<dbReference type="Gene3D" id="3.40.50.1220">
    <property type="entry name" value="TPP-binding domain"/>
    <property type="match status" value="1"/>
</dbReference>
<name>A0A2G7HLP0_9CLOT</name>
<dbReference type="GO" id="GO:0009055">
    <property type="term" value="F:electron transfer activity"/>
    <property type="evidence" value="ECO:0007669"/>
    <property type="project" value="InterPro"/>
</dbReference>
<dbReference type="PIRSF" id="PIRSF000089">
    <property type="entry name" value="Electra_flavoP_a"/>
    <property type="match status" value="1"/>
</dbReference>
<evidence type="ECO:0000313" key="6">
    <source>
        <dbReference type="Proteomes" id="UP000231322"/>
    </source>
</evidence>
<dbReference type="Pfam" id="PF01012">
    <property type="entry name" value="ETF"/>
    <property type="match status" value="1"/>
</dbReference>
<sequence length="400" mass="43828">MGKLVVNEEKLTPSIIGELVKICPFGALGENSGKIEISAACKMCKLCVKKGPAGVMEFVEEEKSHIDKSLWKGIAVYVDHVDGDIHPVTYELIGKARELANKINHPVYAVFIGHDIKEKAEEILHYGVDEVFVYDNEELKDFRIEPYTKAMEDFISKNKPSTLLVGATTIGRSLAPRVAARFRTGLTADCTILDIKENTDLVQIRPAFGGNIMAQIINPNNRPQLATVRYKVMDAPERSEEKSGKVTLCSIDKSQLDSQIKVLKVTKKQVEESISDADIIIAVGRGLKKEKDLDMINELAELIGAQIATTRPLIEAGWTDAKRQIGLSGRTVKPKLIITCGISGAVQFTAGMNNAECIVAINKDPKASIFNVAHYGIIGDIYEVIPTLINNIKEGKGLTV</sequence>
<dbReference type="Pfam" id="PF00766">
    <property type="entry name" value="ETF_alpha"/>
    <property type="match status" value="1"/>
</dbReference>
<evidence type="ECO:0000256" key="2">
    <source>
        <dbReference type="ARBA" id="ARBA00022630"/>
    </source>
</evidence>
<dbReference type="InterPro" id="IPR029035">
    <property type="entry name" value="DHS-like_NAD/FAD-binding_dom"/>
</dbReference>
<dbReference type="Gene3D" id="3.40.50.620">
    <property type="entry name" value="HUPs"/>
    <property type="match status" value="1"/>
</dbReference>
<feature type="binding site" evidence="3">
    <location>
        <begin position="380"/>
        <end position="381"/>
    </location>
    <ligand>
        <name>FAD</name>
        <dbReference type="ChEBI" id="CHEBI:57692"/>
    </ligand>
</feature>
<evidence type="ECO:0000256" key="1">
    <source>
        <dbReference type="ARBA" id="ARBA00005817"/>
    </source>
</evidence>
<feature type="binding site" evidence="3">
    <location>
        <begin position="310"/>
        <end position="311"/>
    </location>
    <ligand>
        <name>FAD</name>
        <dbReference type="ChEBI" id="CHEBI:57692"/>
    </ligand>
</feature>
<dbReference type="PANTHER" id="PTHR43153:SF1">
    <property type="entry name" value="ELECTRON TRANSFER FLAVOPROTEIN SUBUNIT ALPHA, MITOCHONDRIAL"/>
    <property type="match status" value="1"/>
</dbReference>
<dbReference type="Proteomes" id="UP000231322">
    <property type="component" value="Unassembled WGS sequence"/>
</dbReference>
<accession>A0A2G7HLP0</accession>
<dbReference type="CDD" id="cd01715">
    <property type="entry name" value="ETF_alpha"/>
    <property type="match status" value="1"/>
</dbReference>
<dbReference type="InterPro" id="IPR033947">
    <property type="entry name" value="ETF_alpha_N"/>
</dbReference>
<protein>
    <submittedName>
        <fullName evidence="5">Electron transfer flavoprotein subunit alpha</fullName>
    </submittedName>
</protein>
<proteinExistence type="inferred from homology"/>
<dbReference type="SUPFAM" id="SSF52467">
    <property type="entry name" value="DHS-like NAD/FAD-binding domain"/>
    <property type="match status" value="1"/>
</dbReference>